<dbReference type="GO" id="GO:0019180">
    <property type="term" value="F:dTDP-4-amino-4,6-dideoxygalactose transaminase activity"/>
    <property type="evidence" value="ECO:0007669"/>
    <property type="project" value="UniProtKB-EC"/>
</dbReference>
<organism evidence="2 3">
    <name type="scientific">Fusibacter tunisiensis</name>
    <dbReference type="NCBI Taxonomy" id="1008308"/>
    <lineage>
        <taxon>Bacteria</taxon>
        <taxon>Bacillati</taxon>
        <taxon>Bacillota</taxon>
        <taxon>Clostridia</taxon>
        <taxon>Eubacteriales</taxon>
        <taxon>Eubacteriales Family XII. Incertae Sedis</taxon>
        <taxon>Fusibacter</taxon>
    </lineage>
</organism>
<dbReference type="PIRSF" id="PIRSF000390">
    <property type="entry name" value="PLP_StrS"/>
    <property type="match status" value="1"/>
</dbReference>
<dbReference type="CDD" id="cd00616">
    <property type="entry name" value="AHBA_syn"/>
    <property type="match status" value="1"/>
</dbReference>
<reference evidence="2 3" key="1">
    <citation type="submission" date="2021-01" db="EMBL/GenBank/DDBJ databases">
        <title>Genomic Encyclopedia of Type Strains, Phase IV (KMG-IV): sequencing the most valuable type-strain genomes for metagenomic binning, comparative biology and taxonomic classification.</title>
        <authorList>
            <person name="Goeker M."/>
        </authorList>
    </citation>
    <scope>NUCLEOTIDE SEQUENCE [LARGE SCALE GENOMIC DNA]</scope>
    <source>
        <strain evidence="2 3">DSM 24436</strain>
    </source>
</reference>
<protein>
    <submittedName>
        <fullName evidence="2">dTDP-4-amino-4,6-dideoxygalactose transaminase</fullName>
        <ecNumber evidence="2">2.6.1.59</ecNumber>
    </submittedName>
</protein>
<name>A0ABS2MRS5_9FIRM</name>
<keyword evidence="1" id="KW-0663">Pyridoxal phosphate</keyword>
<dbReference type="Proteomes" id="UP000767854">
    <property type="component" value="Unassembled WGS sequence"/>
</dbReference>
<dbReference type="PANTHER" id="PTHR30244:SF34">
    <property type="entry name" value="DTDP-4-AMINO-4,6-DIDEOXYGALACTOSE TRANSAMINASE"/>
    <property type="match status" value="1"/>
</dbReference>
<dbReference type="EMBL" id="JAFBDT010000012">
    <property type="protein sequence ID" value="MBM7562098.1"/>
    <property type="molecule type" value="Genomic_DNA"/>
</dbReference>
<proteinExistence type="inferred from homology"/>
<dbReference type="InterPro" id="IPR015421">
    <property type="entry name" value="PyrdxlP-dep_Trfase_major"/>
</dbReference>
<gene>
    <name evidence="2" type="ORF">JOC49_001641</name>
</gene>
<dbReference type="EC" id="2.6.1.59" evidence="2"/>
<evidence type="ECO:0000313" key="2">
    <source>
        <dbReference type="EMBL" id="MBM7562098.1"/>
    </source>
</evidence>
<evidence type="ECO:0000313" key="3">
    <source>
        <dbReference type="Proteomes" id="UP000767854"/>
    </source>
</evidence>
<keyword evidence="2" id="KW-0808">Transferase</keyword>
<keyword evidence="3" id="KW-1185">Reference proteome</keyword>
<dbReference type="Pfam" id="PF01041">
    <property type="entry name" value="DegT_DnrJ_EryC1"/>
    <property type="match status" value="1"/>
</dbReference>
<accession>A0ABS2MRS5</accession>
<dbReference type="RefSeq" id="WP_204664180.1">
    <property type="nucleotide sequence ID" value="NZ_JAFBDT010000012.1"/>
</dbReference>
<dbReference type="InterPro" id="IPR015424">
    <property type="entry name" value="PyrdxlP-dep_Trfase"/>
</dbReference>
<dbReference type="Gene3D" id="3.90.1150.10">
    <property type="entry name" value="Aspartate Aminotransferase, domain 1"/>
    <property type="match status" value="1"/>
</dbReference>
<sequence>MNIPFSKPFVKKIHDDTAILPSQVSGKMKIYGYETETLMTVSATGALEMMGLLLDLKAGDEVILPSFTYAATANAFARTGAKLIFGDIDPDTMNLDPVSVEGAVTDRTKAIIPIHYGGVSADMDKLTKIGHANNIPILEDAAHCIGAKNGNRLLGTIGDMGCLSFHPTKNISCGQGGALFINREFWEEPAKECLHQGTDRMAFYRGDVSEYTWQRLGGAYTMNPYSLKALYETLDFIEAVTLERQKVWQNYYDGLKTLEDQGVLKLAKIPKYATFNAHIFYVLTPYRQALLNYLSEAGIQAYTHYEPLHLTKIGQKLSENRGRLSQTEKAASELLRLPIYSGMTEMEQAYVIEKIKHFFK</sequence>
<dbReference type="InterPro" id="IPR015422">
    <property type="entry name" value="PyrdxlP-dep_Trfase_small"/>
</dbReference>
<comment type="similarity">
    <text evidence="1">Belongs to the DegT/DnrJ/EryC1 family.</text>
</comment>
<evidence type="ECO:0000256" key="1">
    <source>
        <dbReference type="RuleBase" id="RU004508"/>
    </source>
</evidence>
<keyword evidence="2" id="KW-0032">Aminotransferase</keyword>
<dbReference type="PANTHER" id="PTHR30244">
    <property type="entry name" value="TRANSAMINASE"/>
    <property type="match status" value="1"/>
</dbReference>
<dbReference type="Gene3D" id="3.40.640.10">
    <property type="entry name" value="Type I PLP-dependent aspartate aminotransferase-like (Major domain)"/>
    <property type="match status" value="1"/>
</dbReference>
<dbReference type="InterPro" id="IPR000653">
    <property type="entry name" value="DegT/StrS_aminotransferase"/>
</dbReference>
<comment type="caution">
    <text evidence="2">The sequence shown here is derived from an EMBL/GenBank/DDBJ whole genome shotgun (WGS) entry which is preliminary data.</text>
</comment>
<dbReference type="SUPFAM" id="SSF53383">
    <property type="entry name" value="PLP-dependent transferases"/>
    <property type="match status" value="1"/>
</dbReference>